<dbReference type="InterPro" id="IPR025737">
    <property type="entry name" value="FApF"/>
</dbReference>
<evidence type="ECO:0000313" key="1">
    <source>
        <dbReference type="EMBL" id="MBF6023412.1"/>
    </source>
</evidence>
<dbReference type="EMBL" id="JADLZT010000003">
    <property type="protein sequence ID" value="MBF6023412.1"/>
    <property type="molecule type" value="Genomic_DNA"/>
</dbReference>
<proteinExistence type="predicted"/>
<name>A0ABS0B6V9_9GAMM</name>
<reference evidence="1 2" key="1">
    <citation type="submission" date="2020-11" db="EMBL/GenBank/DDBJ databases">
        <title>Draft Genome Sequence and Secondary Metabolite Biosynthetic Potential of the Lysobacter niastensis Type strain DSM 18481.</title>
        <authorList>
            <person name="Turrini P."/>
            <person name="Artuso I."/>
            <person name="Tescari M."/>
            <person name="Lugli G.A."/>
            <person name="Frangipani E."/>
            <person name="Ventura M."/>
            <person name="Visca P."/>
        </authorList>
    </citation>
    <scope>NUCLEOTIDE SEQUENCE [LARGE SCALE GENOMIC DNA]</scope>
    <source>
        <strain evidence="1 2">DSM 18481</strain>
    </source>
</reference>
<dbReference type="Pfam" id="PF13557">
    <property type="entry name" value="Phenol_MetA_deg"/>
    <property type="match status" value="1"/>
</dbReference>
<accession>A0ABS0B6V9</accession>
<keyword evidence="2" id="KW-1185">Reference proteome</keyword>
<evidence type="ECO:0000313" key="2">
    <source>
        <dbReference type="Proteomes" id="UP001429984"/>
    </source>
</evidence>
<dbReference type="Proteomes" id="UP001429984">
    <property type="component" value="Unassembled WGS sequence"/>
</dbReference>
<gene>
    <name evidence="1" type="ORF">IU514_05130</name>
</gene>
<sequence length="315" mass="34565">MQPMRQTRLRGQIAGWLRCVTAVALAVMAWRAPAQEIEPRAYSNAPIGVNFFIAGAVETRGGLPSDSTVPVTNEDLRTTSLVMAYAHVFELWGRSAKFDAIVPYTQLRGSAELNGEPVERNVTGFGRPAFRMSVNFHGAPALSLPELREWKQDLIVGASLQVAPPLGQYDPDRIINISSNRWSFKPELGLSKAAGPWTLELQAAATFFTDNDEFFRGTTRSQDPVYSLQGHVIRGLASGVWWSFDATWFAGGRSEVDGVRNRDLQQNWRVGASLALPVDPLNSIKFAVSSGVSARTGNNFDAIGVSWQRRWGGGL</sequence>
<organism evidence="1 2">
    <name type="scientific">Lysobacter niastensis</name>
    <dbReference type="NCBI Taxonomy" id="380629"/>
    <lineage>
        <taxon>Bacteria</taxon>
        <taxon>Pseudomonadati</taxon>
        <taxon>Pseudomonadota</taxon>
        <taxon>Gammaproteobacteria</taxon>
        <taxon>Lysobacterales</taxon>
        <taxon>Lysobacteraceae</taxon>
        <taxon>Lysobacter</taxon>
    </lineage>
</organism>
<comment type="caution">
    <text evidence="1">The sequence shown here is derived from an EMBL/GenBank/DDBJ whole genome shotgun (WGS) entry which is preliminary data.</text>
</comment>
<protein>
    <submittedName>
        <fullName evidence="1">Transporter</fullName>
    </submittedName>
</protein>